<keyword evidence="3" id="KW-0539">Nucleus</keyword>
<dbReference type="CDD" id="cd12148">
    <property type="entry name" value="fungal_TF_MHR"/>
    <property type="match status" value="1"/>
</dbReference>
<dbReference type="AlphaFoldDB" id="A0A8H4KMN9"/>
<keyword evidence="5" id="KW-1185">Reference proteome</keyword>
<comment type="caution">
    <text evidence="4">The sequence shown here is derived from an EMBL/GenBank/DDBJ whole genome shotgun (WGS) entry which is preliminary data.</text>
</comment>
<evidence type="ECO:0000256" key="3">
    <source>
        <dbReference type="ARBA" id="ARBA00023242"/>
    </source>
</evidence>
<protein>
    <submittedName>
        <fullName evidence="4">C6 zinc finger domain containing</fullName>
    </submittedName>
</protein>
<name>A0A8H4KMN9_9HYPO</name>
<evidence type="ECO:0000256" key="1">
    <source>
        <dbReference type="ARBA" id="ARBA00023015"/>
    </source>
</evidence>
<evidence type="ECO:0000313" key="4">
    <source>
        <dbReference type="EMBL" id="KAF4452945.1"/>
    </source>
</evidence>
<proteinExistence type="predicted"/>
<dbReference type="Proteomes" id="UP000554235">
    <property type="component" value="Unassembled WGS sequence"/>
</dbReference>
<dbReference type="OrthoDB" id="5392779at2759"/>
<dbReference type="PANTHER" id="PTHR47840">
    <property type="entry name" value="ZN(II)2CYS6 TRANSCRIPTION FACTOR (EUROFUNG)-RELATED"/>
    <property type="match status" value="1"/>
</dbReference>
<evidence type="ECO:0000313" key="5">
    <source>
        <dbReference type="Proteomes" id="UP000554235"/>
    </source>
</evidence>
<dbReference type="EMBL" id="JAADYS010002921">
    <property type="protein sequence ID" value="KAF4452945.1"/>
    <property type="molecule type" value="Genomic_DNA"/>
</dbReference>
<keyword evidence="2" id="KW-0804">Transcription</keyword>
<keyword evidence="1" id="KW-0805">Transcription regulation</keyword>
<accession>A0A8H4KMN9</accession>
<gene>
    <name evidence="4" type="ORF">FALBO_16075</name>
</gene>
<evidence type="ECO:0000256" key="2">
    <source>
        <dbReference type="ARBA" id="ARBA00023163"/>
    </source>
</evidence>
<sequence>MPALIISYIRPTSCNSLPRNLPSHVPKPQREEQSASKIIQMAPADGTIRKSSVRKTRKGTHSCWESSDPRNRALYALFPSKRDVDAILVASTGPGYVTTLFHCQADISSGKSESPSNLSSIPPAEIHPTALARRLLQLAICMQQLSPQFDTTRLSFPESMAKTMENIVERVSELVTSIDHLMASLQSLECLILLGYWHSNAGNLRKAWLIFRRALSLCQLLVISAKIIERNAMAMADAYTRTRDITLDMRSGAAIMGHAWWEQPVVDPSAPLSDIALLLGKIILQMNHHLFLILLHVPYMLTDSLSAYDGYSRETCVKSSREVLKRFNAFRDVNDSAFSCRHVDYAALIAAITLLMTHVPRQSGNNVQNPDTQEDKKLIGKVKERMDHVARLNDDGLSQEASTIIDKLMPLLNTPAHPDAAVYQSIELHIPYFGTINITKPPVYANTADTSPAPISNSASLVPSTNIDIEQGGEEVDEVPSPKMTR</sequence>
<reference evidence="4 5" key="1">
    <citation type="submission" date="2020-01" db="EMBL/GenBank/DDBJ databases">
        <title>Identification and distribution of gene clusters putatively required for synthesis of sphingolipid metabolism inhibitors in phylogenetically diverse species of the filamentous fungus Fusarium.</title>
        <authorList>
            <person name="Kim H.-S."/>
            <person name="Busman M."/>
            <person name="Brown D.W."/>
            <person name="Divon H."/>
            <person name="Uhlig S."/>
            <person name="Proctor R.H."/>
        </authorList>
    </citation>
    <scope>NUCLEOTIDE SEQUENCE [LARGE SCALE GENOMIC DNA]</scope>
    <source>
        <strain evidence="4 5">NRRL 20459</strain>
    </source>
</reference>
<dbReference type="PANTHER" id="PTHR47840:SF1">
    <property type="entry name" value="ZN(II)2CYS6 TRANSCRIPTION FACTOR (EUROFUNG)"/>
    <property type="match status" value="1"/>
</dbReference>
<organism evidence="4 5">
    <name type="scientific">Fusarium albosuccineum</name>
    <dbReference type="NCBI Taxonomy" id="1237068"/>
    <lineage>
        <taxon>Eukaryota</taxon>
        <taxon>Fungi</taxon>
        <taxon>Dikarya</taxon>
        <taxon>Ascomycota</taxon>
        <taxon>Pezizomycotina</taxon>
        <taxon>Sordariomycetes</taxon>
        <taxon>Hypocreomycetidae</taxon>
        <taxon>Hypocreales</taxon>
        <taxon>Nectriaceae</taxon>
        <taxon>Fusarium</taxon>
        <taxon>Fusarium decemcellulare species complex</taxon>
    </lineage>
</organism>